<protein>
    <submittedName>
        <fullName evidence="1">Uncharacterized protein</fullName>
    </submittedName>
</protein>
<dbReference type="AlphaFoldDB" id="A0AAN8T4H4"/>
<accession>A0AAN8T4H4</accession>
<organism evidence="1 2">
    <name type="scientific">Solanum bulbocastanum</name>
    <name type="common">Wild potato</name>
    <dbReference type="NCBI Taxonomy" id="147425"/>
    <lineage>
        <taxon>Eukaryota</taxon>
        <taxon>Viridiplantae</taxon>
        <taxon>Streptophyta</taxon>
        <taxon>Embryophyta</taxon>
        <taxon>Tracheophyta</taxon>
        <taxon>Spermatophyta</taxon>
        <taxon>Magnoliopsida</taxon>
        <taxon>eudicotyledons</taxon>
        <taxon>Gunneridae</taxon>
        <taxon>Pentapetalae</taxon>
        <taxon>asterids</taxon>
        <taxon>lamiids</taxon>
        <taxon>Solanales</taxon>
        <taxon>Solanaceae</taxon>
        <taxon>Solanoideae</taxon>
        <taxon>Solaneae</taxon>
        <taxon>Solanum</taxon>
    </lineage>
</organism>
<evidence type="ECO:0000313" key="1">
    <source>
        <dbReference type="EMBL" id="KAK6779524.1"/>
    </source>
</evidence>
<sequence length="56" mass="6725">MMDMLVSVYFNVFPKTSNYYFIRISKTKMVSWPSIGFPIFNFRNCCTMCKHRLNLC</sequence>
<evidence type="ECO:0000313" key="2">
    <source>
        <dbReference type="Proteomes" id="UP001371456"/>
    </source>
</evidence>
<gene>
    <name evidence="1" type="ORF">RDI58_021708</name>
</gene>
<name>A0AAN8T4H4_SOLBU</name>
<keyword evidence="2" id="KW-1185">Reference proteome</keyword>
<dbReference type="Proteomes" id="UP001371456">
    <property type="component" value="Unassembled WGS sequence"/>
</dbReference>
<proteinExistence type="predicted"/>
<reference evidence="1 2" key="1">
    <citation type="submission" date="2024-02" db="EMBL/GenBank/DDBJ databases">
        <title>de novo genome assembly of Solanum bulbocastanum strain 11H21.</title>
        <authorList>
            <person name="Hosaka A.J."/>
        </authorList>
    </citation>
    <scope>NUCLEOTIDE SEQUENCE [LARGE SCALE GENOMIC DNA]</scope>
    <source>
        <tissue evidence="1">Young leaves</tissue>
    </source>
</reference>
<comment type="caution">
    <text evidence="1">The sequence shown here is derived from an EMBL/GenBank/DDBJ whole genome shotgun (WGS) entry which is preliminary data.</text>
</comment>
<dbReference type="EMBL" id="JBANQN010000009">
    <property type="protein sequence ID" value="KAK6779524.1"/>
    <property type="molecule type" value="Genomic_DNA"/>
</dbReference>